<protein>
    <submittedName>
        <fullName evidence="2">Uncharacterized protein</fullName>
    </submittedName>
</protein>
<dbReference type="InParanoid" id="A2FQD4"/>
<reference evidence="2" key="1">
    <citation type="submission" date="2006-10" db="EMBL/GenBank/DDBJ databases">
        <authorList>
            <person name="Amadeo P."/>
            <person name="Zhao Q."/>
            <person name="Wortman J."/>
            <person name="Fraser-Liggett C."/>
            <person name="Carlton J."/>
        </authorList>
    </citation>
    <scope>NUCLEOTIDE SEQUENCE</scope>
    <source>
        <strain evidence="2">G3</strain>
    </source>
</reference>
<name>A2FQD4_TRIV3</name>
<sequence>MTDNKTSTFSAGTWGRSNTTTGNKTFSTTTSWTKNTTTQPEQPQGYGGNDQVAQWTTQKGTSGGYKRAAAGEGDSKTKTTGFGSGSSFTSGSSFKGEPGTAWGALKREIDKKNQGRGGAGASSGFGASRSAFGSGTSSFGASRTGFGSSTSSSFGANKSFGTTSSFGANRSTTTTGTTSTFKSFGTGSTTSSFGKFGAAKTVQIVGEYRTSRGQPFLQYDINLDGPNNEPVTYSLKHICAIPRYNKYPVEMLRWFDYVIGGGITYVNPNPKDTKIGFGSTSTTNKFGTGLGAGITQKEFIDMTPWKLDLQYIKMGTAPEDIEHPYGTLPSTDIPQEQPPIKYEEEEEVKVVARGFYRSNKLFDKMRDYVGRSHTPGLVQLVSKQYVSAN</sequence>
<evidence type="ECO:0000313" key="2">
    <source>
        <dbReference type="EMBL" id="EAX92881.1"/>
    </source>
</evidence>
<dbReference type="EMBL" id="DS113942">
    <property type="protein sequence ID" value="EAX92881.1"/>
    <property type="molecule type" value="Genomic_DNA"/>
</dbReference>
<keyword evidence="3" id="KW-1185">Reference proteome</keyword>
<dbReference type="KEGG" id="tva:4750596"/>
<reference evidence="2" key="2">
    <citation type="journal article" date="2007" name="Science">
        <title>Draft genome sequence of the sexually transmitted pathogen Trichomonas vaginalis.</title>
        <authorList>
            <person name="Carlton J.M."/>
            <person name="Hirt R.P."/>
            <person name="Silva J.C."/>
            <person name="Delcher A.L."/>
            <person name="Schatz M."/>
            <person name="Zhao Q."/>
            <person name="Wortman J.R."/>
            <person name="Bidwell S.L."/>
            <person name="Alsmark U.C.M."/>
            <person name="Besteiro S."/>
            <person name="Sicheritz-Ponten T."/>
            <person name="Noel C.J."/>
            <person name="Dacks J.B."/>
            <person name="Foster P.G."/>
            <person name="Simillion C."/>
            <person name="Van de Peer Y."/>
            <person name="Miranda-Saavedra D."/>
            <person name="Barton G.J."/>
            <person name="Westrop G.D."/>
            <person name="Mueller S."/>
            <person name="Dessi D."/>
            <person name="Fiori P.L."/>
            <person name="Ren Q."/>
            <person name="Paulsen I."/>
            <person name="Zhang H."/>
            <person name="Bastida-Corcuera F.D."/>
            <person name="Simoes-Barbosa A."/>
            <person name="Brown M.T."/>
            <person name="Hayes R.D."/>
            <person name="Mukherjee M."/>
            <person name="Okumura C.Y."/>
            <person name="Schneider R."/>
            <person name="Smith A.J."/>
            <person name="Vanacova S."/>
            <person name="Villalvazo M."/>
            <person name="Haas B.J."/>
            <person name="Pertea M."/>
            <person name="Feldblyum T.V."/>
            <person name="Utterback T.R."/>
            <person name="Shu C.L."/>
            <person name="Osoegawa K."/>
            <person name="de Jong P.J."/>
            <person name="Hrdy I."/>
            <person name="Horvathova L."/>
            <person name="Zubacova Z."/>
            <person name="Dolezal P."/>
            <person name="Malik S.B."/>
            <person name="Logsdon J.M. Jr."/>
            <person name="Henze K."/>
            <person name="Gupta A."/>
            <person name="Wang C.C."/>
            <person name="Dunne R.L."/>
            <person name="Upcroft J.A."/>
            <person name="Upcroft P."/>
            <person name="White O."/>
            <person name="Salzberg S.L."/>
            <person name="Tang P."/>
            <person name="Chiu C.-H."/>
            <person name="Lee Y.-S."/>
            <person name="Embley T.M."/>
            <person name="Coombs G.H."/>
            <person name="Mottram J.C."/>
            <person name="Tachezy J."/>
            <person name="Fraser-Liggett C.M."/>
            <person name="Johnson P.J."/>
        </authorList>
    </citation>
    <scope>NUCLEOTIDE SEQUENCE [LARGE SCALE GENOMIC DNA]</scope>
    <source>
        <strain evidence="2">G3</strain>
    </source>
</reference>
<dbReference type="VEuPathDB" id="TrichDB:TVAG_467280"/>
<feature type="compositionally biased region" description="Polar residues" evidence="1">
    <location>
        <begin position="1"/>
        <end position="11"/>
    </location>
</feature>
<feature type="compositionally biased region" description="Low complexity" evidence="1">
    <location>
        <begin position="17"/>
        <end position="38"/>
    </location>
</feature>
<gene>
    <name evidence="2" type="ORF">TVAG_467280</name>
</gene>
<dbReference type="STRING" id="5722.A2FQD4"/>
<dbReference type="Proteomes" id="UP000001542">
    <property type="component" value="Unassembled WGS sequence"/>
</dbReference>
<feature type="compositionally biased region" description="Low complexity" evidence="1">
    <location>
        <begin position="78"/>
        <end position="96"/>
    </location>
</feature>
<evidence type="ECO:0000256" key="1">
    <source>
        <dbReference type="SAM" id="MobiDB-lite"/>
    </source>
</evidence>
<dbReference type="VEuPathDB" id="TrichDB:TVAGG3_1048070"/>
<accession>A2FQD4</accession>
<feature type="region of interest" description="Disordered" evidence="1">
    <location>
        <begin position="1"/>
        <end position="100"/>
    </location>
</feature>
<dbReference type="RefSeq" id="XP_001305811.1">
    <property type="nucleotide sequence ID" value="XM_001305810.1"/>
</dbReference>
<dbReference type="AlphaFoldDB" id="A2FQD4"/>
<organism evidence="2 3">
    <name type="scientific">Trichomonas vaginalis (strain ATCC PRA-98 / G3)</name>
    <dbReference type="NCBI Taxonomy" id="412133"/>
    <lineage>
        <taxon>Eukaryota</taxon>
        <taxon>Metamonada</taxon>
        <taxon>Parabasalia</taxon>
        <taxon>Trichomonadida</taxon>
        <taxon>Trichomonadidae</taxon>
        <taxon>Trichomonas</taxon>
    </lineage>
</organism>
<proteinExistence type="predicted"/>
<feature type="compositionally biased region" description="Polar residues" evidence="1">
    <location>
        <begin position="51"/>
        <end position="60"/>
    </location>
</feature>
<evidence type="ECO:0000313" key="3">
    <source>
        <dbReference type="Proteomes" id="UP000001542"/>
    </source>
</evidence>